<evidence type="ECO:0000313" key="3">
    <source>
        <dbReference type="EMBL" id="KAK9004183.1"/>
    </source>
</evidence>
<dbReference type="Pfam" id="PF03345">
    <property type="entry name" value="OST48_N"/>
    <property type="match status" value="1"/>
</dbReference>
<name>A0ABR2QTX2_9ROSI</name>
<comment type="subunit">
    <text evidence="1">Component of the oligosaccharyltransferase (OST) complex.</text>
</comment>
<dbReference type="InterPro" id="IPR005013">
    <property type="entry name" value="DDOST_48_kDa_subunit"/>
</dbReference>
<evidence type="ECO:0000256" key="1">
    <source>
        <dbReference type="RuleBase" id="RU361142"/>
    </source>
</evidence>
<keyword evidence="1" id="KW-0256">Endoplasmic reticulum</keyword>
<comment type="function">
    <text evidence="1">Subunit of the oligosaccharyl transferase (OST) complex that catalyzes the initial transfer of a defined glycan (Glc(3)Man(9)GlcNAc(2) in eukaryotes) from the lipid carrier dolichol-pyrophosphate to an asparagine residue within an Asn-X-Ser/Thr consensus motif in nascent polypeptide chains, the first step in protein N-glycosylation. N-glycosylation occurs cotranslationally and the complex associates with the Sec61 complex at the channel-forming translocon complex that mediates protein translocation across the endoplasmic reticulum (ER).</text>
</comment>
<feature type="domain" description="OST48 N-terminal" evidence="2">
    <location>
        <begin position="83"/>
        <end position="185"/>
    </location>
</feature>
<comment type="pathway">
    <text evidence="1">Protein modification; protein glycosylation.</text>
</comment>
<dbReference type="Proteomes" id="UP001396334">
    <property type="component" value="Unassembled WGS sequence"/>
</dbReference>
<dbReference type="PANTHER" id="PTHR10830:SF0">
    <property type="entry name" value="DOLICHYL-DIPHOSPHOOLIGOSACCHARIDE--PROTEIN GLYCOSYLTRANSFERASE 48 KDA SUBUNIT"/>
    <property type="match status" value="1"/>
</dbReference>
<sequence>MVTIVEAYEANTKVMKQNNETLQEILHQLKSLSAHLGILDANEINEASEVATQQDPLGMEIHQMFDELPTPTNAEIMDETIQDRFGGSLDVAAIVNCVDFGHEVVTAVEVNASDLIQKVVTEYRVDFDADSTTMVIDHTDYAVSEIEGEHTLIASDEFIKYDVILGSKKIITPVLFQGIGHSLKYGSAMSLVSVVQEEANTDIFIRTKQDPLLLVM</sequence>
<dbReference type="EMBL" id="JBBPBN010000031">
    <property type="protein sequence ID" value="KAK9004183.1"/>
    <property type="molecule type" value="Genomic_DNA"/>
</dbReference>
<gene>
    <name evidence="3" type="ORF">V6N11_001990</name>
</gene>
<proteinExistence type="inferred from homology"/>
<comment type="subcellular location">
    <subcellularLocation>
        <location evidence="1">Endoplasmic reticulum membrane</location>
        <topology evidence="1">Single-pass type I membrane protein</topology>
    </subcellularLocation>
</comment>
<comment type="similarity">
    <text evidence="1">Belongs to the DDOST 48 kDa subunit family.</text>
</comment>
<dbReference type="PANTHER" id="PTHR10830">
    <property type="entry name" value="DOLICHYL-DIPHOSPHOOLIGOSACCHARIDE--PROTEIN GLYCOSYLTRANSFERASE 48 KDA SUBUNIT"/>
    <property type="match status" value="1"/>
</dbReference>
<protein>
    <recommendedName>
        <fullName evidence="1">Dolichyl-diphosphooligosaccharide--protein glycosyltransferase 48 kDa subunit</fullName>
        <shortName evidence="1">Oligosaccharyl transferase 48 kDa subunit</shortName>
    </recommendedName>
</protein>
<evidence type="ECO:0000313" key="4">
    <source>
        <dbReference type="Proteomes" id="UP001396334"/>
    </source>
</evidence>
<organism evidence="3 4">
    <name type="scientific">Hibiscus sabdariffa</name>
    <name type="common">roselle</name>
    <dbReference type="NCBI Taxonomy" id="183260"/>
    <lineage>
        <taxon>Eukaryota</taxon>
        <taxon>Viridiplantae</taxon>
        <taxon>Streptophyta</taxon>
        <taxon>Embryophyta</taxon>
        <taxon>Tracheophyta</taxon>
        <taxon>Spermatophyta</taxon>
        <taxon>Magnoliopsida</taxon>
        <taxon>eudicotyledons</taxon>
        <taxon>Gunneridae</taxon>
        <taxon>Pentapetalae</taxon>
        <taxon>rosids</taxon>
        <taxon>malvids</taxon>
        <taxon>Malvales</taxon>
        <taxon>Malvaceae</taxon>
        <taxon>Malvoideae</taxon>
        <taxon>Hibiscus</taxon>
    </lineage>
</organism>
<keyword evidence="4" id="KW-1185">Reference proteome</keyword>
<comment type="caution">
    <text evidence="3">The sequence shown here is derived from an EMBL/GenBank/DDBJ whole genome shotgun (WGS) entry which is preliminary data.</text>
</comment>
<evidence type="ECO:0000259" key="2">
    <source>
        <dbReference type="Pfam" id="PF03345"/>
    </source>
</evidence>
<accession>A0ABR2QTX2</accession>
<reference evidence="3 4" key="1">
    <citation type="journal article" date="2024" name="G3 (Bethesda)">
        <title>Genome assembly of Hibiscus sabdariffa L. provides insights into metabolisms of medicinal natural products.</title>
        <authorList>
            <person name="Kim T."/>
        </authorList>
    </citation>
    <scope>NUCLEOTIDE SEQUENCE [LARGE SCALE GENOMIC DNA]</scope>
    <source>
        <strain evidence="3">TK-2024</strain>
        <tissue evidence="3">Old leaves</tissue>
    </source>
</reference>
<dbReference type="InterPro" id="IPR055457">
    <property type="entry name" value="OST48_N"/>
</dbReference>